<dbReference type="Gene3D" id="3.40.50.300">
    <property type="entry name" value="P-loop containing nucleotide triphosphate hydrolases"/>
    <property type="match status" value="1"/>
</dbReference>
<dbReference type="InParanoid" id="A0A1X7VEG3"/>
<evidence type="ECO:0000313" key="4">
    <source>
        <dbReference type="Proteomes" id="UP000007879"/>
    </source>
</evidence>
<dbReference type="GO" id="GO:0003924">
    <property type="term" value="F:GTPase activity"/>
    <property type="evidence" value="ECO:0007669"/>
    <property type="project" value="InterPro"/>
</dbReference>
<dbReference type="Pfam" id="PF00071">
    <property type="entry name" value="Ras"/>
    <property type="match status" value="1"/>
</dbReference>
<protein>
    <submittedName>
        <fullName evidence="3">Uncharacterized protein</fullName>
    </submittedName>
</protein>
<name>A0A1X7VEG3_AMPQE</name>
<dbReference type="InterPro" id="IPR001806">
    <property type="entry name" value="Small_GTPase"/>
</dbReference>
<dbReference type="PANTHER" id="PTHR47977">
    <property type="entry name" value="RAS-RELATED PROTEIN RAB"/>
    <property type="match status" value="1"/>
</dbReference>
<dbReference type="PROSITE" id="PS51419">
    <property type="entry name" value="RAB"/>
    <property type="match status" value="1"/>
</dbReference>
<sequence>MSLGTGRGPTYKVVLLGELGVGKTSLFRRIKENIFDEFSTSTQGIDSCTKVFKVDGESITMSIWDTAGVERFRTLTRNYYRNAHAAVFIYSVTDVSSLHFLTQWEKDTQNFAPNAIRMLIGNKSDLEAEVDDYTAEQFAKMHTFDRDAVISCKTGKGIHEAFEGLAKLLHEQGEKEEGGGQNEGVIAVTALDNTRGGGNGGKGCAC</sequence>
<keyword evidence="1" id="KW-0547">Nucleotide-binding</keyword>
<dbReference type="NCBIfam" id="TIGR00231">
    <property type="entry name" value="small_GTP"/>
    <property type="match status" value="1"/>
</dbReference>
<organism evidence="3">
    <name type="scientific">Amphimedon queenslandica</name>
    <name type="common">Sponge</name>
    <dbReference type="NCBI Taxonomy" id="400682"/>
    <lineage>
        <taxon>Eukaryota</taxon>
        <taxon>Metazoa</taxon>
        <taxon>Porifera</taxon>
        <taxon>Demospongiae</taxon>
        <taxon>Heteroscleromorpha</taxon>
        <taxon>Haplosclerida</taxon>
        <taxon>Niphatidae</taxon>
        <taxon>Amphimedon</taxon>
    </lineage>
</organism>
<evidence type="ECO:0000313" key="3">
    <source>
        <dbReference type="EnsemblMetazoa" id="Aqu2.1.37917_001"/>
    </source>
</evidence>
<proteinExistence type="predicted"/>
<dbReference type="SMART" id="SM00175">
    <property type="entry name" value="RAB"/>
    <property type="match status" value="1"/>
</dbReference>
<dbReference type="GO" id="GO:0005525">
    <property type="term" value="F:GTP binding"/>
    <property type="evidence" value="ECO:0007669"/>
    <property type="project" value="UniProtKB-KW"/>
</dbReference>
<gene>
    <name evidence="3" type="primary">100634013</name>
</gene>
<evidence type="ECO:0000256" key="2">
    <source>
        <dbReference type="ARBA" id="ARBA00023134"/>
    </source>
</evidence>
<keyword evidence="4" id="KW-1185">Reference proteome</keyword>
<dbReference type="PROSITE" id="PS51421">
    <property type="entry name" value="RAS"/>
    <property type="match status" value="1"/>
</dbReference>
<dbReference type="InterPro" id="IPR050227">
    <property type="entry name" value="Rab"/>
</dbReference>
<accession>A0A1X7VEG3</accession>
<dbReference type="KEGG" id="aqu:100634013"/>
<dbReference type="eggNOG" id="KOG0097">
    <property type="taxonomic scope" value="Eukaryota"/>
</dbReference>
<keyword evidence="2" id="KW-0342">GTP-binding</keyword>
<reference evidence="4" key="1">
    <citation type="journal article" date="2010" name="Nature">
        <title>The Amphimedon queenslandica genome and the evolution of animal complexity.</title>
        <authorList>
            <person name="Srivastava M."/>
            <person name="Simakov O."/>
            <person name="Chapman J."/>
            <person name="Fahey B."/>
            <person name="Gauthier M.E."/>
            <person name="Mitros T."/>
            <person name="Richards G.S."/>
            <person name="Conaco C."/>
            <person name="Dacre M."/>
            <person name="Hellsten U."/>
            <person name="Larroux C."/>
            <person name="Putnam N.H."/>
            <person name="Stanke M."/>
            <person name="Adamska M."/>
            <person name="Darling A."/>
            <person name="Degnan S.M."/>
            <person name="Oakley T.H."/>
            <person name="Plachetzki D.C."/>
            <person name="Zhai Y."/>
            <person name="Adamski M."/>
            <person name="Calcino A."/>
            <person name="Cummins S.F."/>
            <person name="Goodstein D.M."/>
            <person name="Harris C."/>
            <person name="Jackson D.J."/>
            <person name="Leys S.P."/>
            <person name="Shu S."/>
            <person name="Woodcroft B.J."/>
            <person name="Vervoort M."/>
            <person name="Kosik K.S."/>
            <person name="Manning G."/>
            <person name="Degnan B.M."/>
            <person name="Rokhsar D.S."/>
        </authorList>
    </citation>
    <scope>NUCLEOTIDE SEQUENCE [LARGE SCALE GENOMIC DNA]</scope>
</reference>
<dbReference type="STRING" id="400682.A0A1X7VEG3"/>
<dbReference type="OMA" id="HHDCDIV"/>
<evidence type="ECO:0000256" key="1">
    <source>
        <dbReference type="ARBA" id="ARBA00022741"/>
    </source>
</evidence>
<dbReference type="AlphaFoldDB" id="A0A1X7VEG3"/>
<dbReference type="OrthoDB" id="28034at2759"/>
<dbReference type="SMART" id="SM00173">
    <property type="entry name" value="RAS"/>
    <property type="match status" value="1"/>
</dbReference>
<dbReference type="CDD" id="cd00154">
    <property type="entry name" value="Rab"/>
    <property type="match status" value="1"/>
</dbReference>
<dbReference type="InterPro" id="IPR005225">
    <property type="entry name" value="Small_GTP-bd"/>
</dbReference>
<reference evidence="3" key="2">
    <citation type="submission" date="2017-05" db="UniProtKB">
        <authorList>
            <consortium name="EnsemblMetazoa"/>
        </authorList>
    </citation>
    <scope>IDENTIFICATION</scope>
</reference>
<dbReference type="PRINTS" id="PR00449">
    <property type="entry name" value="RASTRNSFRMNG"/>
</dbReference>
<dbReference type="SMART" id="SM00174">
    <property type="entry name" value="RHO"/>
    <property type="match status" value="1"/>
</dbReference>
<dbReference type="EnsemblMetazoa" id="Aqu2.1.37917_001">
    <property type="protein sequence ID" value="Aqu2.1.37917_001"/>
    <property type="gene ID" value="Aqu2.1.37917"/>
</dbReference>
<dbReference type="EnsemblMetazoa" id="XM_003384700.2">
    <property type="protein sequence ID" value="XP_003384748.1"/>
    <property type="gene ID" value="LOC100634013"/>
</dbReference>
<dbReference type="Proteomes" id="UP000007879">
    <property type="component" value="Unassembled WGS sequence"/>
</dbReference>
<dbReference type="SUPFAM" id="SSF52540">
    <property type="entry name" value="P-loop containing nucleoside triphosphate hydrolases"/>
    <property type="match status" value="1"/>
</dbReference>
<dbReference type="InterPro" id="IPR027417">
    <property type="entry name" value="P-loop_NTPase"/>
</dbReference>
<dbReference type="FunFam" id="3.40.50.300:FF:001329">
    <property type="entry name" value="Small GTP-binding protein, putative"/>
    <property type="match status" value="1"/>
</dbReference>